<comment type="caution">
    <text evidence="2">The sequence shown here is derived from an EMBL/GenBank/DDBJ whole genome shotgun (WGS) entry which is preliminary data.</text>
</comment>
<dbReference type="Pfam" id="PF07963">
    <property type="entry name" value="N_methyl"/>
    <property type="match status" value="1"/>
</dbReference>
<keyword evidence="1" id="KW-0472">Membrane</keyword>
<evidence type="ECO:0000313" key="3">
    <source>
        <dbReference type="Proteomes" id="UP000231602"/>
    </source>
</evidence>
<keyword evidence="1" id="KW-0812">Transmembrane</keyword>
<accession>A0A2H0RD27</accession>
<organism evidence="2 3">
    <name type="scientific">Candidatus Wolfebacteria bacterium CG10_big_fil_rev_8_21_14_0_10_31_9</name>
    <dbReference type="NCBI Taxonomy" id="1975070"/>
    <lineage>
        <taxon>Bacteria</taxon>
        <taxon>Candidatus Wolfeibacteriota</taxon>
    </lineage>
</organism>
<evidence type="ECO:0000256" key="1">
    <source>
        <dbReference type="SAM" id="Phobius"/>
    </source>
</evidence>
<reference evidence="2 3" key="1">
    <citation type="submission" date="2017-09" db="EMBL/GenBank/DDBJ databases">
        <title>Depth-based differentiation of microbial function through sediment-hosted aquifers and enrichment of novel symbionts in the deep terrestrial subsurface.</title>
        <authorList>
            <person name="Probst A.J."/>
            <person name="Ladd B."/>
            <person name="Jarett J.K."/>
            <person name="Geller-Mcgrath D.E."/>
            <person name="Sieber C.M."/>
            <person name="Emerson J.B."/>
            <person name="Anantharaman K."/>
            <person name="Thomas B.C."/>
            <person name="Malmstrom R."/>
            <person name="Stieglmeier M."/>
            <person name="Klingl A."/>
            <person name="Woyke T."/>
            <person name="Ryan C.M."/>
            <person name="Banfield J.F."/>
        </authorList>
    </citation>
    <scope>NUCLEOTIDE SEQUENCE [LARGE SCALE GENOMIC DNA]</scope>
    <source>
        <strain evidence="2">CG10_big_fil_rev_8_21_14_0_10_31_9</strain>
    </source>
</reference>
<dbReference type="AlphaFoldDB" id="A0A2H0RD27"/>
<feature type="transmembrane region" description="Helical" evidence="1">
    <location>
        <begin position="7"/>
        <end position="31"/>
    </location>
</feature>
<dbReference type="InterPro" id="IPR012902">
    <property type="entry name" value="N_methyl_site"/>
</dbReference>
<proteinExistence type="predicted"/>
<gene>
    <name evidence="2" type="ORF">COV23_00170</name>
</gene>
<sequence>MYKNQKAFTLVELMLYLGIFVIIGGLFFGVLTQIVRINSQETSGNEVTNQLNFTMQAINRLVKSSSNIEISAGSPTSTLKLRLTSSVSDPTCIYLSDNSILLAEGPDTLNPQNCTTDINKIKSLTTSKVIVDSLSFKKLTFYPGHDQVLVDIQMSSANSNPTSKIARTLHSAISRVSAATFDSDLLPGSATYNLGNSGSNKWNNIYVGNLLNLGQLSEDPACAANGSIYYNTNSNEFRGCVNGTWSSVGSSLWMATSTNMYSNVVGNVGVGIMSPNAKLDVATDGIIPIIYGSNNASGNLTLGSTKNTTKGKIFFGNSATTAYDETNNNFGIGTLPISNTLLNISTNKRYGINIDQTVTSGVYPAGMSFSFDTSVATQGIGQGFILISSGTTTPSDNLAGTSVLVQQRRAADTTGGNMLGSNSAVYLEPNTDINYSHGNIVGGLFAVGQGYSSAGTGIQTVTNAIGIQAGLQKNGGSGQTVFTNWASFYAPVDTGWVGSGTFTITNARGMWIDDQTRGTNNTNLLIGSGTTGDWSIYNNSTKNNYFAGNLGIGTQTPNSLLEVGNTGYFQFSKTSAGAPLSTDCDSDAEIGRLSISTGFNRLYICNGAARGWDYITLTN</sequence>
<evidence type="ECO:0000313" key="2">
    <source>
        <dbReference type="EMBL" id="PIR44377.1"/>
    </source>
</evidence>
<dbReference type="Proteomes" id="UP000231602">
    <property type="component" value="Unassembled WGS sequence"/>
</dbReference>
<protein>
    <submittedName>
        <fullName evidence="2">Uncharacterized protein</fullName>
    </submittedName>
</protein>
<keyword evidence="1" id="KW-1133">Transmembrane helix</keyword>
<name>A0A2H0RD27_9BACT</name>
<dbReference type="EMBL" id="PCXV01000006">
    <property type="protein sequence ID" value="PIR44377.1"/>
    <property type="molecule type" value="Genomic_DNA"/>
</dbReference>